<reference evidence="2" key="1">
    <citation type="submission" date="2023-06" db="EMBL/GenBank/DDBJ databases">
        <title>Genome-scale phylogeny and comparative genomics of the fungal order Sordariales.</title>
        <authorList>
            <consortium name="Lawrence Berkeley National Laboratory"/>
            <person name="Hensen N."/>
            <person name="Bonometti L."/>
            <person name="Westerberg I."/>
            <person name="Brannstrom I.O."/>
            <person name="Guillou S."/>
            <person name="Cros-Aarteil S."/>
            <person name="Calhoun S."/>
            <person name="Haridas S."/>
            <person name="Kuo A."/>
            <person name="Mondo S."/>
            <person name="Pangilinan J."/>
            <person name="Riley R."/>
            <person name="Labutti K."/>
            <person name="Andreopoulos B."/>
            <person name="Lipzen A."/>
            <person name="Chen C."/>
            <person name="Yanf M."/>
            <person name="Daum C."/>
            <person name="Ng V."/>
            <person name="Clum A."/>
            <person name="Steindorff A."/>
            <person name="Ohm R."/>
            <person name="Martin F."/>
            <person name="Silar P."/>
            <person name="Natvig D."/>
            <person name="Lalanne C."/>
            <person name="Gautier V."/>
            <person name="Ament-Velasquez S.L."/>
            <person name="Kruys A."/>
            <person name="Hutchinson M.I."/>
            <person name="Powell A.J."/>
            <person name="Barry K."/>
            <person name="Miller A.N."/>
            <person name="Grigoriev I.V."/>
            <person name="Debuchy R."/>
            <person name="Gladieux P."/>
            <person name="Thoren M.H."/>
            <person name="Johannesson H."/>
        </authorList>
    </citation>
    <scope>NUCLEOTIDE SEQUENCE</scope>
    <source>
        <strain evidence="2">SMH2532-1</strain>
    </source>
</reference>
<accession>A0AA39XQQ9</accession>
<gene>
    <name evidence="2" type="ORF">B0T16DRAFT_394396</name>
</gene>
<organism evidence="2 3">
    <name type="scientific">Cercophora newfieldiana</name>
    <dbReference type="NCBI Taxonomy" id="92897"/>
    <lineage>
        <taxon>Eukaryota</taxon>
        <taxon>Fungi</taxon>
        <taxon>Dikarya</taxon>
        <taxon>Ascomycota</taxon>
        <taxon>Pezizomycotina</taxon>
        <taxon>Sordariomycetes</taxon>
        <taxon>Sordariomycetidae</taxon>
        <taxon>Sordariales</taxon>
        <taxon>Lasiosphaeriaceae</taxon>
        <taxon>Cercophora</taxon>
    </lineage>
</organism>
<name>A0AA39XQQ9_9PEZI</name>
<dbReference type="Proteomes" id="UP001174936">
    <property type="component" value="Unassembled WGS sequence"/>
</dbReference>
<feature type="chain" id="PRO_5041335130" description="Secreted protein" evidence="1">
    <location>
        <begin position="22"/>
        <end position="113"/>
    </location>
</feature>
<proteinExistence type="predicted"/>
<evidence type="ECO:0000313" key="2">
    <source>
        <dbReference type="EMBL" id="KAK0638473.1"/>
    </source>
</evidence>
<comment type="caution">
    <text evidence="2">The sequence shown here is derived from an EMBL/GenBank/DDBJ whole genome shotgun (WGS) entry which is preliminary data.</text>
</comment>
<dbReference type="EMBL" id="JAULSV010000007">
    <property type="protein sequence ID" value="KAK0638473.1"/>
    <property type="molecule type" value="Genomic_DNA"/>
</dbReference>
<keyword evidence="3" id="KW-1185">Reference proteome</keyword>
<evidence type="ECO:0008006" key="4">
    <source>
        <dbReference type="Google" id="ProtNLM"/>
    </source>
</evidence>
<feature type="signal peptide" evidence="1">
    <location>
        <begin position="1"/>
        <end position="21"/>
    </location>
</feature>
<keyword evidence="1" id="KW-0732">Signal</keyword>
<evidence type="ECO:0000313" key="3">
    <source>
        <dbReference type="Proteomes" id="UP001174936"/>
    </source>
</evidence>
<dbReference type="AlphaFoldDB" id="A0AA39XQQ9"/>
<protein>
    <recommendedName>
        <fullName evidence="4">Secreted protein</fullName>
    </recommendedName>
</protein>
<evidence type="ECO:0000256" key="1">
    <source>
        <dbReference type="SAM" id="SignalP"/>
    </source>
</evidence>
<sequence length="113" mass="12042">MNAKAALIALIQITGIPLAAGIVVPGINVLHCGQYTNPHTGAAANIDCSAPAIINIEGNSNIIFTDQHNVDGTSKKYHFHNTEYRLVLTLPIVAKEKQLIFTETIEHGDSAAP</sequence>